<feature type="domain" description="Histidine kinase" evidence="6">
    <location>
        <begin position="383"/>
        <end position="559"/>
    </location>
</feature>
<dbReference type="CDD" id="cd00082">
    <property type="entry name" value="HisKA"/>
    <property type="match status" value="1"/>
</dbReference>
<dbReference type="InterPro" id="IPR000014">
    <property type="entry name" value="PAS"/>
</dbReference>
<evidence type="ECO:0000259" key="6">
    <source>
        <dbReference type="PROSITE" id="PS50109"/>
    </source>
</evidence>
<dbReference type="SMART" id="SM00388">
    <property type="entry name" value="HisKA"/>
    <property type="match status" value="1"/>
</dbReference>
<dbReference type="CDD" id="cd00130">
    <property type="entry name" value="PAS"/>
    <property type="match status" value="2"/>
</dbReference>
<dbReference type="SMART" id="SM00091">
    <property type="entry name" value="PAS"/>
    <property type="match status" value="3"/>
</dbReference>
<dbReference type="InterPro" id="IPR001610">
    <property type="entry name" value="PAC"/>
</dbReference>
<evidence type="ECO:0000256" key="5">
    <source>
        <dbReference type="ARBA" id="ARBA00022777"/>
    </source>
</evidence>
<dbReference type="NCBIfam" id="TIGR00229">
    <property type="entry name" value="sensory_box"/>
    <property type="match status" value="3"/>
</dbReference>
<feature type="domain" description="PAS" evidence="7">
    <location>
        <begin position="140"/>
        <end position="210"/>
    </location>
</feature>
<reference evidence="9 10" key="1">
    <citation type="submission" date="2020-04" db="EMBL/GenBank/DDBJ databases">
        <title>Draft genome of Pyxidicoccus fallax type strain.</title>
        <authorList>
            <person name="Whitworth D.E."/>
        </authorList>
    </citation>
    <scope>NUCLEOTIDE SEQUENCE [LARGE SCALE GENOMIC DNA]</scope>
    <source>
        <strain evidence="9 10">DSM 14698</strain>
    </source>
</reference>
<dbReference type="PANTHER" id="PTHR43304:SF1">
    <property type="entry name" value="PAC DOMAIN-CONTAINING PROTEIN"/>
    <property type="match status" value="1"/>
</dbReference>
<dbReference type="PROSITE" id="PS50109">
    <property type="entry name" value="HIS_KIN"/>
    <property type="match status" value="1"/>
</dbReference>
<dbReference type="SUPFAM" id="SSF55785">
    <property type="entry name" value="PYP-like sensor domain (PAS domain)"/>
    <property type="match status" value="3"/>
</dbReference>
<keyword evidence="10" id="KW-1185">Reference proteome</keyword>
<evidence type="ECO:0000256" key="3">
    <source>
        <dbReference type="ARBA" id="ARBA00022553"/>
    </source>
</evidence>
<dbReference type="RefSeq" id="WP_169352352.1">
    <property type="nucleotide sequence ID" value="NZ_JABBJJ010000563.1"/>
</dbReference>
<protein>
    <recommendedName>
        <fullName evidence="2">histidine kinase</fullName>
        <ecNumber evidence="2">2.7.13.3</ecNumber>
    </recommendedName>
</protein>
<dbReference type="InterPro" id="IPR003661">
    <property type="entry name" value="HisK_dim/P_dom"/>
</dbReference>
<evidence type="ECO:0000256" key="1">
    <source>
        <dbReference type="ARBA" id="ARBA00000085"/>
    </source>
</evidence>
<dbReference type="InterPro" id="IPR035965">
    <property type="entry name" value="PAS-like_dom_sf"/>
</dbReference>
<dbReference type="Gene3D" id="3.30.450.20">
    <property type="entry name" value="PAS domain"/>
    <property type="match status" value="3"/>
</dbReference>
<evidence type="ECO:0000256" key="2">
    <source>
        <dbReference type="ARBA" id="ARBA00012438"/>
    </source>
</evidence>
<dbReference type="Pfam" id="PF08448">
    <property type="entry name" value="PAS_4"/>
    <property type="match status" value="2"/>
</dbReference>
<dbReference type="InterPro" id="IPR036097">
    <property type="entry name" value="HisK_dim/P_sf"/>
</dbReference>
<gene>
    <name evidence="9" type="ORF">HG543_51570</name>
</gene>
<feature type="domain" description="PAC" evidence="8">
    <location>
        <begin position="88"/>
        <end position="139"/>
    </location>
</feature>
<dbReference type="Pfam" id="PF02518">
    <property type="entry name" value="HATPase_c"/>
    <property type="match status" value="1"/>
</dbReference>
<dbReference type="SMART" id="SM00086">
    <property type="entry name" value="PAC"/>
    <property type="match status" value="1"/>
</dbReference>
<dbReference type="GO" id="GO:0000155">
    <property type="term" value="F:phosphorelay sensor kinase activity"/>
    <property type="evidence" value="ECO:0007669"/>
    <property type="project" value="InterPro"/>
</dbReference>
<dbReference type="InterPro" id="IPR052162">
    <property type="entry name" value="Sensor_kinase/Photoreceptor"/>
</dbReference>
<dbReference type="Proteomes" id="UP000518300">
    <property type="component" value="Unassembled WGS sequence"/>
</dbReference>
<organism evidence="9 10">
    <name type="scientific">Pyxidicoccus fallax</name>
    <dbReference type="NCBI Taxonomy" id="394095"/>
    <lineage>
        <taxon>Bacteria</taxon>
        <taxon>Pseudomonadati</taxon>
        <taxon>Myxococcota</taxon>
        <taxon>Myxococcia</taxon>
        <taxon>Myxococcales</taxon>
        <taxon>Cystobacterineae</taxon>
        <taxon>Myxococcaceae</taxon>
        <taxon>Pyxidicoccus</taxon>
    </lineage>
</organism>
<dbReference type="InterPro" id="IPR013655">
    <property type="entry name" value="PAS_fold_3"/>
</dbReference>
<comment type="caution">
    <text evidence="9">The sequence shown here is derived from an EMBL/GenBank/DDBJ whole genome shotgun (WGS) entry which is preliminary data.</text>
</comment>
<name>A0A848M042_9BACT</name>
<dbReference type="Gene3D" id="1.10.287.130">
    <property type="match status" value="1"/>
</dbReference>
<dbReference type="Pfam" id="PF08447">
    <property type="entry name" value="PAS_3"/>
    <property type="match status" value="1"/>
</dbReference>
<keyword evidence="4" id="KW-0808">Transferase</keyword>
<evidence type="ECO:0000259" key="8">
    <source>
        <dbReference type="PROSITE" id="PS50113"/>
    </source>
</evidence>
<dbReference type="InterPro" id="IPR013656">
    <property type="entry name" value="PAS_4"/>
</dbReference>
<dbReference type="EMBL" id="JABBJJ010000563">
    <property type="protein sequence ID" value="NMO23249.1"/>
    <property type="molecule type" value="Genomic_DNA"/>
</dbReference>
<dbReference type="InterPro" id="IPR000700">
    <property type="entry name" value="PAS-assoc_C"/>
</dbReference>
<evidence type="ECO:0000259" key="7">
    <source>
        <dbReference type="PROSITE" id="PS50112"/>
    </source>
</evidence>
<dbReference type="AlphaFoldDB" id="A0A848M042"/>
<dbReference type="EC" id="2.7.13.3" evidence="2"/>
<dbReference type="SMART" id="SM00387">
    <property type="entry name" value="HATPase_c"/>
    <property type="match status" value="1"/>
</dbReference>
<keyword evidence="3" id="KW-0597">Phosphoprotein</keyword>
<proteinExistence type="predicted"/>
<feature type="domain" description="PAS" evidence="7">
    <location>
        <begin position="11"/>
        <end position="83"/>
    </location>
</feature>
<dbReference type="InterPro" id="IPR036890">
    <property type="entry name" value="HATPase_C_sf"/>
</dbReference>
<dbReference type="SUPFAM" id="SSF55874">
    <property type="entry name" value="ATPase domain of HSP90 chaperone/DNA topoisomerase II/histidine kinase"/>
    <property type="match status" value="1"/>
</dbReference>
<evidence type="ECO:0000256" key="4">
    <source>
        <dbReference type="ARBA" id="ARBA00022679"/>
    </source>
</evidence>
<comment type="catalytic activity">
    <reaction evidence="1">
        <text>ATP + protein L-histidine = ADP + protein N-phospho-L-histidine.</text>
        <dbReference type="EC" id="2.7.13.3"/>
    </reaction>
</comment>
<dbReference type="Pfam" id="PF00512">
    <property type="entry name" value="HisKA"/>
    <property type="match status" value="1"/>
</dbReference>
<sequence length="559" mass="64497">MVRREDIIERDREQLRLAVEVTGLGTWDYDPRTDALTWDERAMALLGLGPSDAHMDLEGFLRRIHPEDRELTEETIRRALRPKGTGHYSLEYRILVFGEVRWVAANGRTFFDASGQPVRFLGTLVDITARVLGRTAVERAQHQRARLLESMSDGFYAMDGQWRLTDINPQAERMLDVRREESVGRPFWEVFPDSPGTDLERHYRRVIDTGEADSFETLYPAWNRWFSVRAHPNEDGGLSAFFHDVTEQKREREERERLLREHERAVEVLEHGDALFVLDKDFRFVLVNENQERLSHTRRTETLGRIFWDVFPLTVRPDSRYWVEYHRVMEERVPVRFDAYYAPIDIWTSVSAYPTREGGIAVFFRDVTEEKRTEQFRDRLLGIVGHDLRNPLSNIHLTTQLLLRREEVPEPVRAGVRRIATSADRMARMIDDLLDFTRATVGGGIPLNRHPMDLCELVEDTVAEFELTHPGRVVLACARGSHSGEWDRDRLAQVVSNLVGNALVHGDEQSPVRVSVRAENPDVVLTVRNEGPPIPAELLPLIFDPFKRAGRDGGRRGLG</sequence>
<dbReference type="SUPFAM" id="SSF47384">
    <property type="entry name" value="Homodimeric domain of signal transducing histidine kinase"/>
    <property type="match status" value="1"/>
</dbReference>
<feature type="non-terminal residue" evidence="9">
    <location>
        <position position="559"/>
    </location>
</feature>
<dbReference type="PROSITE" id="PS50112">
    <property type="entry name" value="PAS"/>
    <property type="match status" value="2"/>
</dbReference>
<keyword evidence="5" id="KW-0418">Kinase</keyword>
<accession>A0A848M042</accession>
<evidence type="ECO:0000313" key="9">
    <source>
        <dbReference type="EMBL" id="NMO23249.1"/>
    </source>
</evidence>
<dbReference type="Gene3D" id="2.10.70.100">
    <property type="match status" value="1"/>
</dbReference>
<evidence type="ECO:0000313" key="10">
    <source>
        <dbReference type="Proteomes" id="UP000518300"/>
    </source>
</evidence>
<dbReference type="InterPro" id="IPR003594">
    <property type="entry name" value="HATPase_dom"/>
</dbReference>
<dbReference type="Gene3D" id="3.30.565.10">
    <property type="entry name" value="Histidine kinase-like ATPase, C-terminal domain"/>
    <property type="match status" value="1"/>
</dbReference>
<dbReference type="InterPro" id="IPR005467">
    <property type="entry name" value="His_kinase_dom"/>
</dbReference>
<dbReference type="PANTHER" id="PTHR43304">
    <property type="entry name" value="PHYTOCHROME-LIKE PROTEIN CPH1"/>
    <property type="match status" value="1"/>
</dbReference>
<dbReference type="PROSITE" id="PS50113">
    <property type="entry name" value="PAC"/>
    <property type="match status" value="1"/>
</dbReference>